<comment type="caution">
    <text evidence="2">The sequence shown here is derived from an EMBL/GenBank/DDBJ whole genome shotgun (WGS) entry which is preliminary data.</text>
</comment>
<reference evidence="2 3" key="1">
    <citation type="submission" date="2016-07" db="EMBL/GenBank/DDBJ databases">
        <title>Pervasive Adenine N6-methylation of Active Genes in Fungi.</title>
        <authorList>
            <consortium name="DOE Joint Genome Institute"/>
            <person name="Mondo S.J."/>
            <person name="Dannebaum R.O."/>
            <person name="Kuo R.C."/>
            <person name="Labutti K."/>
            <person name="Haridas S."/>
            <person name="Kuo A."/>
            <person name="Salamov A."/>
            <person name="Ahrendt S.R."/>
            <person name="Lipzen A."/>
            <person name="Sullivan W."/>
            <person name="Andreopoulos W.B."/>
            <person name="Clum A."/>
            <person name="Lindquist E."/>
            <person name="Daum C."/>
            <person name="Ramamoorthy G.K."/>
            <person name="Gryganskyi A."/>
            <person name="Culley D."/>
            <person name="Magnuson J.K."/>
            <person name="James T.Y."/>
            <person name="O'Malley M.A."/>
            <person name="Stajich J.E."/>
            <person name="Spatafora J.W."/>
            <person name="Visel A."/>
            <person name="Grigoriev I.V."/>
        </authorList>
    </citation>
    <scope>NUCLEOTIDE SEQUENCE [LARGE SCALE GENOMIC DNA]</scope>
    <source>
        <strain evidence="2 3">NRRL 3301</strain>
    </source>
</reference>
<dbReference type="OrthoDB" id="2255243at2759"/>
<dbReference type="EMBL" id="MCGT01000042">
    <property type="protein sequence ID" value="ORX45545.1"/>
    <property type="molecule type" value="Genomic_DNA"/>
</dbReference>
<evidence type="ECO:0000256" key="1">
    <source>
        <dbReference type="SAM" id="MobiDB-lite"/>
    </source>
</evidence>
<sequence length="224" mass="24471">MTFDTPSGGHPAFHAQMNGPPALFPHGLGWPPSHLNPSAMDLPPSSMEGLTAMQSPPTPLTTTAPGMMLKQDPMDPVNTAVMAHPPQVQQKSKPTRKSKSLSSSSSTSSANPIPNNNVSATSQHGAYQQPPIDMTKPYHSEWGVMKDRDFHPLTLKHQRDLENIYTSGKVLSDFYFWQANLGGYCMADMIQNVVVSSEGAYPLIRRIVEGAPHPGRRKKKQSES</sequence>
<protein>
    <submittedName>
        <fullName evidence="2">Uncharacterized protein</fullName>
    </submittedName>
</protein>
<organism evidence="2 3">
    <name type="scientific">Hesseltinella vesiculosa</name>
    <dbReference type="NCBI Taxonomy" id="101127"/>
    <lineage>
        <taxon>Eukaryota</taxon>
        <taxon>Fungi</taxon>
        <taxon>Fungi incertae sedis</taxon>
        <taxon>Mucoromycota</taxon>
        <taxon>Mucoromycotina</taxon>
        <taxon>Mucoromycetes</taxon>
        <taxon>Mucorales</taxon>
        <taxon>Cunninghamellaceae</taxon>
        <taxon>Hesseltinella</taxon>
    </lineage>
</organism>
<feature type="compositionally biased region" description="Polar residues" evidence="1">
    <location>
        <begin position="110"/>
        <end position="126"/>
    </location>
</feature>
<gene>
    <name evidence="2" type="ORF">DM01DRAFT_1340054</name>
</gene>
<feature type="compositionally biased region" description="Low complexity" evidence="1">
    <location>
        <begin position="100"/>
        <end position="109"/>
    </location>
</feature>
<dbReference type="Proteomes" id="UP000242146">
    <property type="component" value="Unassembled WGS sequence"/>
</dbReference>
<evidence type="ECO:0000313" key="3">
    <source>
        <dbReference type="Proteomes" id="UP000242146"/>
    </source>
</evidence>
<evidence type="ECO:0000313" key="2">
    <source>
        <dbReference type="EMBL" id="ORX45545.1"/>
    </source>
</evidence>
<feature type="region of interest" description="Disordered" evidence="1">
    <location>
        <begin position="1"/>
        <end position="130"/>
    </location>
</feature>
<feature type="compositionally biased region" description="Polar residues" evidence="1">
    <location>
        <begin position="52"/>
        <end position="64"/>
    </location>
</feature>
<dbReference type="AlphaFoldDB" id="A0A1X2G5H7"/>
<accession>A0A1X2G5H7</accession>
<keyword evidence="3" id="KW-1185">Reference proteome</keyword>
<name>A0A1X2G5H7_9FUNG</name>
<proteinExistence type="predicted"/>